<evidence type="ECO:0000313" key="1">
    <source>
        <dbReference type="EMBL" id="OCT97199.1"/>
    </source>
</evidence>
<evidence type="ECO:0000313" key="2">
    <source>
        <dbReference type="Proteomes" id="UP000694892"/>
    </source>
</evidence>
<reference evidence="2" key="1">
    <citation type="journal article" date="2016" name="Nature">
        <title>Genome evolution in the allotetraploid frog Xenopus laevis.</title>
        <authorList>
            <person name="Session A.M."/>
            <person name="Uno Y."/>
            <person name="Kwon T."/>
            <person name="Chapman J.A."/>
            <person name="Toyoda A."/>
            <person name="Takahashi S."/>
            <person name="Fukui A."/>
            <person name="Hikosaka A."/>
            <person name="Suzuki A."/>
            <person name="Kondo M."/>
            <person name="van Heeringen S.J."/>
            <person name="Quigley I."/>
            <person name="Heinz S."/>
            <person name="Ogino H."/>
            <person name="Ochi H."/>
            <person name="Hellsten U."/>
            <person name="Lyons J.B."/>
            <person name="Simakov O."/>
            <person name="Putnam N."/>
            <person name="Stites J."/>
            <person name="Kuroki Y."/>
            <person name="Tanaka T."/>
            <person name="Michiue T."/>
            <person name="Watanabe M."/>
            <person name="Bogdanovic O."/>
            <person name="Lister R."/>
            <person name="Georgiou G."/>
            <person name="Paranjpe S.S."/>
            <person name="van Kruijsbergen I."/>
            <person name="Shu S."/>
            <person name="Carlson J."/>
            <person name="Kinoshita T."/>
            <person name="Ohta Y."/>
            <person name="Mawaribuchi S."/>
            <person name="Jenkins J."/>
            <person name="Grimwood J."/>
            <person name="Schmutz J."/>
            <person name="Mitros T."/>
            <person name="Mozaffari S.V."/>
            <person name="Suzuki Y."/>
            <person name="Haramoto Y."/>
            <person name="Yamamoto T.S."/>
            <person name="Takagi C."/>
            <person name="Heald R."/>
            <person name="Miller K."/>
            <person name="Haudenschild C."/>
            <person name="Kitzman J."/>
            <person name="Nakayama T."/>
            <person name="Izutsu Y."/>
            <person name="Robert J."/>
            <person name="Fortriede J."/>
            <person name="Burns K."/>
            <person name="Lotay V."/>
            <person name="Karimi K."/>
            <person name="Yasuoka Y."/>
            <person name="Dichmann D.S."/>
            <person name="Flajnik M.F."/>
            <person name="Houston D.W."/>
            <person name="Shendure J."/>
            <person name="DuPasquier L."/>
            <person name="Vize P.D."/>
            <person name="Zorn A.M."/>
            <person name="Ito M."/>
            <person name="Marcotte E.M."/>
            <person name="Wallingford J.B."/>
            <person name="Ito Y."/>
            <person name="Asashima M."/>
            <person name="Ueno N."/>
            <person name="Matsuda Y."/>
            <person name="Veenstra G.J."/>
            <person name="Fujiyama A."/>
            <person name="Harland R.M."/>
            <person name="Taira M."/>
            <person name="Rokhsar D.S."/>
        </authorList>
    </citation>
    <scope>NUCLEOTIDE SEQUENCE [LARGE SCALE GENOMIC DNA]</scope>
    <source>
        <strain evidence="2">J</strain>
    </source>
</reference>
<dbReference type="EMBL" id="CM004467">
    <property type="protein sequence ID" value="OCT97199.1"/>
    <property type="molecule type" value="Genomic_DNA"/>
</dbReference>
<gene>
    <name evidence="1" type="ORF">XELAEV_18009427mg</name>
</gene>
<dbReference type="Proteomes" id="UP000694892">
    <property type="component" value="Chromosome 1S"/>
</dbReference>
<organism evidence="1 2">
    <name type="scientific">Xenopus laevis</name>
    <name type="common">African clawed frog</name>
    <dbReference type="NCBI Taxonomy" id="8355"/>
    <lineage>
        <taxon>Eukaryota</taxon>
        <taxon>Metazoa</taxon>
        <taxon>Chordata</taxon>
        <taxon>Craniata</taxon>
        <taxon>Vertebrata</taxon>
        <taxon>Euteleostomi</taxon>
        <taxon>Amphibia</taxon>
        <taxon>Batrachia</taxon>
        <taxon>Anura</taxon>
        <taxon>Pipoidea</taxon>
        <taxon>Pipidae</taxon>
        <taxon>Xenopodinae</taxon>
        <taxon>Xenopus</taxon>
        <taxon>Xenopus</taxon>
    </lineage>
</organism>
<name>A0A974DSC4_XENLA</name>
<accession>A0A974DSC4</accession>
<dbReference type="AlphaFoldDB" id="A0A974DSC4"/>
<proteinExistence type="predicted"/>
<sequence length="99" mass="11351">MHGRCLLVNTSTCPWCVTKREDREVNRFHTWTAKCVCEFGFIEFSISGRLCCSLNKYLCTFGIFLCLSVLKVSENIVRRKKGILGIYAYNGMGAFHMLL</sequence>
<protein>
    <submittedName>
        <fullName evidence="1">Uncharacterized protein</fullName>
    </submittedName>
</protein>